<evidence type="ECO:0000256" key="1">
    <source>
        <dbReference type="SAM" id="MobiDB-lite"/>
    </source>
</evidence>
<dbReference type="EMBL" id="CP003051">
    <property type="protein sequence ID" value="AGA89135.1"/>
    <property type="molecule type" value="Genomic_DNA"/>
</dbReference>
<dbReference type="Pfam" id="PF03646">
    <property type="entry name" value="FlaG"/>
    <property type="match status" value="1"/>
</dbReference>
<protein>
    <submittedName>
        <fullName evidence="2">Flagellar protein FlaG</fullName>
    </submittedName>
</protein>
<dbReference type="STRING" id="765912.Thimo_0264"/>
<feature type="region of interest" description="Disordered" evidence="1">
    <location>
        <begin position="29"/>
        <end position="68"/>
    </location>
</feature>
<keyword evidence="2" id="KW-0966">Cell projection</keyword>
<sequence>MAQNQGIGEAPSIGPAQLLELLRPGGQISQTQRIEPVDGDTAVQQRREPQRDWLLSGRDRKPDAQADRAALDEAIAQVNRSLMGVPTDLQFKVDETLNRVIVAIVDTETGDVLRQVPPEEVLEIARRLAEDGNGLVDSLI</sequence>
<dbReference type="PANTHER" id="PTHR37166">
    <property type="entry name" value="PROTEIN FLAG"/>
    <property type="match status" value="1"/>
</dbReference>
<organism evidence="2 3">
    <name type="scientific">Thioflavicoccus mobilis 8321</name>
    <dbReference type="NCBI Taxonomy" id="765912"/>
    <lineage>
        <taxon>Bacteria</taxon>
        <taxon>Pseudomonadati</taxon>
        <taxon>Pseudomonadota</taxon>
        <taxon>Gammaproteobacteria</taxon>
        <taxon>Chromatiales</taxon>
        <taxon>Chromatiaceae</taxon>
        <taxon>Thioflavicoccus</taxon>
    </lineage>
</organism>
<dbReference type="Gene3D" id="3.30.160.170">
    <property type="entry name" value="FlaG-like"/>
    <property type="match status" value="1"/>
</dbReference>
<name>L0GUT9_9GAMM</name>
<dbReference type="InterPro" id="IPR035924">
    <property type="entry name" value="FlaG-like_sf"/>
</dbReference>
<evidence type="ECO:0000313" key="3">
    <source>
        <dbReference type="Proteomes" id="UP000010816"/>
    </source>
</evidence>
<dbReference type="HOGENOM" id="CLU_1834265_0_0_6"/>
<dbReference type="OrthoDB" id="5741693at2"/>
<evidence type="ECO:0000313" key="2">
    <source>
        <dbReference type="EMBL" id="AGA89135.1"/>
    </source>
</evidence>
<feature type="compositionally biased region" description="Basic and acidic residues" evidence="1">
    <location>
        <begin position="45"/>
        <end position="68"/>
    </location>
</feature>
<dbReference type="Proteomes" id="UP000010816">
    <property type="component" value="Chromosome"/>
</dbReference>
<keyword evidence="2" id="KW-0282">Flagellum</keyword>
<accession>L0GUT9</accession>
<dbReference type="eggNOG" id="COG1334">
    <property type="taxonomic scope" value="Bacteria"/>
</dbReference>
<keyword evidence="3" id="KW-1185">Reference proteome</keyword>
<proteinExistence type="predicted"/>
<dbReference type="KEGG" id="tmb:Thimo_0264"/>
<dbReference type="RefSeq" id="WP_015279285.1">
    <property type="nucleotide sequence ID" value="NC_019940.1"/>
</dbReference>
<dbReference type="InterPro" id="IPR005186">
    <property type="entry name" value="FlaG"/>
</dbReference>
<keyword evidence="2" id="KW-0969">Cilium</keyword>
<dbReference type="SUPFAM" id="SSF160214">
    <property type="entry name" value="FlaG-like"/>
    <property type="match status" value="1"/>
</dbReference>
<reference evidence="2 3" key="1">
    <citation type="submission" date="2011-09" db="EMBL/GenBank/DDBJ databases">
        <title>Complete sequence of chromosome of Thioflavicoccus mobilis 8321.</title>
        <authorList>
            <consortium name="US DOE Joint Genome Institute"/>
            <person name="Lucas S."/>
            <person name="Han J."/>
            <person name="Lapidus A."/>
            <person name="Cheng J.-F."/>
            <person name="Goodwin L."/>
            <person name="Pitluck S."/>
            <person name="Peters L."/>
            <person name="Ovchinnikova G."/>
            <person name="Lu M."/>
            <person name="Detter J.C."/>
            <person name="Han C."/>
            <person name="Tapia R."/>
            <person name="Land M."/>
            <person name="Hauser L."/>
            <person name="Kyrpides N."/>
            <person name="Ivanova N."/>
            <person name="Pagani I."/>
            <person name="Vogl K."/>
            <person name="Liu Z."/>
            <person name="Imhoff J."/>
            <person name="Thiel V."/>
            <person name="Frigaard N.-U."/>
            <person name="Bryant D."/>
            <person name="Woyke T."/>
        </authorList>
    </citation>
    <scope>NUCLEOTIDE SEQUENCE [LARGE SCALE GENOMIC DNA]</scope>
    <source>
        <strain evidence="2 3">8321</strain>
    </source>
</reference>
<dbReference type="AlphaFoldDB" id="L0GUT9"/>
<gene>
    <name evidence="2" type="ORF">Thimo_0264</name>
</gene>
<dbReference type="PANTHER" id="PTHR37166:SF1">
    <property type="entry name" value="PROTEIN FLAG"/>
    <property type="match status" value="1"/>
</dbReference>